<sequence length="158" mass="18568">MWTSIFYDDISQIPESLTAQYCLTHLKSVCFWEDLDSDKGRFMFMLSARYNFVSMFKEKSRTSWVLAKPRQSLQFMSQNTLLYRFIELLPIHIVICKSPSSLYKHFKDRIINQKQIIKQTEIVVELDTIDGLERSDENPQQENSNSAIMTDRSLAIIV</sequence>
<name>A0A916EG89_9GLOM</name>
<proteinExistence type="predicted"/>
<evidence type="ECO:0000313" key="1">
    <source>
        <dbReference type="EMBL" id="CAB5388969.1"/>
    </source>
</evidence>
<dbReference type="OrthoDB" id="10277694at2759"/>
<evidence type="ECO:0000313" key="2">
    <source>
        <dbReference type="Proteomes" id="UP000684084"/>
    </source>
</evidence>
<dbReference type="EMBL" id="CAGKOT010000063">
    <property type="protein sequence ID" value="CAB5388969.1"/>
    <property type="molecule type" value="Genomic_DNA"/>
</dbReference>
<protein>
    <submittedName>
        <fullName evidence="1">Uncharacterized protein</fullName>
    </submittedName>
</protein>
<comment type="caution">
    <text evidence="1">The sequence shown here is derived from an EMBL/GenBank/DDBJ whole genome shotgun (WGS) entry which is preliminary data.</text>
</comment>
<accession>A0A916EG89</accession>
<dbReference type="Proteomes" id="UP000684084">
    <property type="component" value="Unassembled WGS sequence"/>
</dbReference>
<dbReference type="VEuPathDB" id="FungiDB:RhiirFUN_010010"/>
<organism evidence="1 2">
    <name type="scientific">Rhizophagus irregularis</name>
    <dbReference type="NCBI Taxonomy" id="588596"/>
    <lineage>
        <taxon>Eukaryota</taxon>
        <taxon>Fungi</taxon>
        <taxon>Fungi incertae sedis</taxon>
        <taxon>Mucoromycota</taxon>
        <taxon>Glomeromycotina</taxon>
        <taxon>Glomeromycetes</taxon>
        <taxon>Glomerales</taxon>
        <taxon>Glomeraceae</taxon>
        <taxon>Rhizophagus</taxon>
    </lineage>
</organism>
<gene>
    <name evidence="1" type="ORF">CHRIB12_LOCUS20842</name>
</gene>
<dbReference type="AlphaFoldDB" id="A0A916EG89"/>
<reference evidence="1" key="1">
    <citation type="submission" date="2020-05" db="EMBL/GenBank/DDBJ databases">
        <authorList>
            <person name="Rincon C."/>
            <person name="Sanders R I."/>
            <person name="Robbins C."/>
            <person name="Chaturvedi A."/>
        </authorList>
    </citation>
    <scope>NUCLEOTIDE SEQUENCE</scope>
    <source>
        <strain evidence="1">CHB12</strain>
    </source>
</reference>